<keyword evidence="3" id="KW-1185">Reference proteome</keyword>
<dbReference type="Proteomes" id="UP000319160">
    <property type="component" value="Unassembled WGS sequence"/>
</dbReference>
<protein>
    <submittedName>
        <fullName evidence="2">Uncharacterized protein</fullName>
    </submittedName>
</protein>
<dbReference type="STRING" id="2512241.A0A553I064"/>
<dbReference type="EMBL" id="VFLP01000028">
    <property type="protein sequence ID" value="TRX93596.1"/>
    <property type="molecule type" value="Genomic_DNA"/>
</dbReference>
<dbReference type="AlphaFoldDB" id="A0A553I064"/>
<sequence>MASSGPGPKALNIPTAEDVLAIMDVVDDYNQELDEDVDEWIEEADYIPQDIGYDWRPFCRALIENHQSAKSVFPNPPSPPTPPPPRSKRGVRDVVEGIQPPDGLGLAPKLGKDWTFVRYIPAWMDPEYTDDKFVTPGGRKTHNTVLDAVYNLRPALRLSDQIRRPTDYALRWGIAADRLDGRSRFSPTWSRTRNPLERDFAKQIEQLSKEDRQLALELSLKKWKERGATPTPGHEILPDILEQMLKERGLMSSLGLAADLEKDLSMGQSLDAMVDHIRTVKPDAFQAHQGFLEMLQDDQDYQRVLLLGLTTDELIQNNIHTMSNDVVMDLDNEIHPFFDRDRWDNAPKVTNDALWEALQPALRLASIVLAKKHPHLEAIMNLNTRQPIIPKEGEEDLTKFPPTDTRYVLEKDIDMSKTYPEIRQLHEVHNYDWKANVLRVLDRALKLDIDSAYTLAKPYVINEGVDADAHADFTYASTSTHRTYTPPGQEPDPHETIKIKLAADMVWPLLVPQYSKSEKMTISWTIASTILHEFAHAVSQAQELLTVEHWQPPGQDPEIGRLLESLNGVVWDVNFGKHKEPHYSDELVDELGFDFEHALWGRAVNLMGDSDGIPRFQKSLMFAMVEETHPPADRTKDDGIEPMMRYMRPLPIDYMAKFFSKRFWSEEFEAYGFGAVRMMPDNYLQKNLLYVPITPDWETDEEMYGRKQAEFLRAVPHILTRSRHHVLGTYLNALRMELAELIQFERWWDIEAQNWTEDLLHPLEGSIDLLNIELQKIQDLNATFLASQRDKMSQYRAYRSTKIAGDPTTMSYLEWQEDASRQWNEMLRYGGWLMQMLLVVHNHMQNDIGNLQRMVFWHLAVKPRNVGLIFKNYNDEHTVAGVLNGRLEYFGSQARRIAGMLTFYTNLVQLRNIKDKWEQWVARFRSNAAQYDTLVQMLQDGSKHDSEPFDISWKVRFDRLPTGSWKQVSEIHKKMALREYNRADPAIRETIDEFLRHYANMNIIDTSKAYTTVRKIRRTLKSLKSIEKRTTTAGKTSIFDFVPSPRPTTDPPAPPASQPPQPFQSQPSPATPTSFVFGVPGGAGAIPTTGGNTAPRRITTGGVQKPKGNSPKSAAYRNYVTNLLTTPDPKLTSGTASDLFKSGLPQPVINLLPSQNQALGTSQRTPIKPFSNPWASRGVMTSVDTTFQARKDLVGKTSQTVQKAGGRYIAASLWRENVAPESDSDAEMKDVSEDESKDGSNDESNDE</sequence>
<feature type="compositionally biased region" description="Low complexity" evidence="1">
    <location>
        <begin position="1085"/>
        <end position="1095"/>
    </location>
</feature>
<evidence type="ECO:0000313" key="2">
    <source>
        <dbReference type="EMBL" id="TRX93596.1"/>
    </source>
</evidence>
<proteinExistence type="predicted"/>
<dbReference type="OrthoDB" id="3497519at2759"/>
<feature type="region of interest" description="Disordered" evidence="1">
    <location>
        <begin position="1215"/>
        <end position="1247"/>
    </location>
</feature>
<evidence type="ECO:0000313" key="3">
    <source>
        <dbReference type="Proteomes" id="UP000319160"/>
    </source>
</evidence>
<feature type="compositionally biased region" description="Acidic residues" evidence="1">
    <location>
        <begin position="1232"/>
        <end position="1247"/>
    </location>
</feature>
<feature type="compositionally biased region" description="Low complexity" evidence="1">
    <location>
        <begin position="1063"/>
        <end position="1074"/>
    </location>
</feature>
<name>A0A553I064_9PEZI</name>
<feature type="region of interest" description="Disordered" evidence="1">
    <location>
        <begin position="1034"/>
        <end position="1113"/>
    </location>
</feature>
<feature type="region of interest" description="Disordered" evidence="1">
    <location>
        <begin position="69"/>
        <end position="91"/>
    </location>
</feature>
<organism evidence="2 3">
    <name type="scientific">Xylaria flabelliformis</name>
    <dbReference type="NCBI Taxonomy" id="2512241"/>
    <lineage>
        <taxon>Eukaryota</taxon>
        <taxon>Fungi</taxon>
        <taxon>Dikarya</taxon>
        <taxon>Ascomycota</taxon>
        <taxon>Pezizomycotina</taxon>
        <taxon>Sordariomycetes</taxon>
        <taxon>Xylariomycetidae</taxon>
        <taxon>Xylariales</taxon>
        <taxon>Xylariaceae</taxon>
        <taxon>Xylaria</taxon>
    </lineage>
</organism>
<evidence type="ECO:0000256" key="1">
    <source>
        <dbReference type="SAM" id="MobiDB-lite"/>
    </source>
</evidence>
<reference evidence="3" key="1">
    <citation type="submission" date="2019-06" db="EMBL/GenBank/DDBJ databases">
        <title>Draft genome sequence of the griseofulvin-producing fungus Xylaria cubensis strain G536.</title>
        <authorList>
            <person name="Mead M.E."/>
            <person name="Raja H.A."/>
            <person name="Steenwyk J.L."/>
            <person name="Knowles S.L."/>
            <person name="Oberlies N.H."/>
            <person name="Rokas A."/>
        </authorList>
    </citation>
    <scope>NUCLEOTIDE SEQUENCE [LARGE SCALE GENOMIC DNA]</scope>
    <source>
        <strain evidence="3">G536</strain>
    </source>
</reference>
<comment type="caution">
    <text evidence="2">The sequence shown here is derived from an EMBL/GenBank/DDBJ whole genome shotgun (WGS) entry which is preliminary data.</text>
</comment>
<feature type="compositionally biased region" description="Pro residues" evidence="1">
    <location>
        <begin position="1044"/>
        <end position="1062"/>
    </location>
</feature>
<accession>A0A553I064</accession>
<gene>
    <name evidence="2" type="ORF">FHL15_005568</name>
</gene>
<feature type="compositionally biased region" description="Pro residues" evidence="1">
    <location>
        <begin position="74"/>
        <end position="85"/>
    </location>
</feature>